<dbReference type="InterPro" id="IPR023100">
    <property type="entry name" value="D-aminoacylase_insert_dom_sf"/>
</dbReference>
<dbReference type="PROSITE" id="PS51257">
    <property type="entry name" value="PROKAR_LIPOPROTEIN"/>
    <property type="match status" value="1"/>
</dbReference>
<evidence type="ECO:0000256" key="1">
    <source>
        <dbReference type="ARBA" id="ARBA00001947"/>
    </source>
</evidence>
<feature type="domain" description="Amidohydrolase-related" evidence="2">
    <location>
        <begin position="73"/>
        <end position="431"/>
    </location>
</feature>
<dbReference type="Gene3D" id="3.30.1490.130">
    <property type="entry name" value="D-aminoacylase. Domain 3"/>
    <property type="match status" value="1"/>
</dbReference>
<evidence type="ECO:0000259" key="2">
    <source>
        <dbReference type="Pfam" id="PF01979"/>
    </source>
</evidence>
<dbReference type="Gene3D" id="3.20.20.140">
    <property type="entry name" value="Metal-dependent hydrolases"/>
    <property type="match status" value="1"/>
</dbReference>
<dbReference type="EMBL" id="UINC01002614">
    <property type="protein sequence ID" value="SUZ98546.1"/>
    <property type="molecule type" value="Genomic_DNA"/>
</dbReference>
<dbReference type="PANTHER" id="PTHR11647">
    <property type="entry name" value="HYDRANTOINASE/DIHYDROPYRIMIDINASE FAMILY MEMBER"/>
    <property type="match status" value="1"/>
</dbReference>
<dbReference type="InterPro" id="IPR011059">
    <property type="entry name" value="Metal-dep_hydrolase_composite"/>
</dbReference>
<dbReference type="Gene3D" id="2.30.40.10">
    <property type="entry name" value="Urease, subunit C, domain 1"/>
    <property type="match status" value="1"/>
</dbReference>
<dbReference type="AlphaFoldDB" id="A0A381S380"/>
<comment type="cofactor">
    <cofactor evidence="1">
        <name>Zn(2+)</name>
        <dbReference type="ChEBI" id="CHEBI:29105"/>
    </cofactor>
</comment>
<proteinExistence type="predicted"/>
<accession>A0A381S380</accession>
<dbReference type="InterPro" id="IPR050378">
    <property type="entry name" value="Metallo-dep_Hydrolases_sf"/>
</dbReference>
<gene>
    <name evidence="3" type="ORF">METZ01_LOCUS51400</name>
</gene>
<name>A0A381S380_9ZZZZ</name>
<sequence>MKPSYQFFAFVTVVLFCSCTSGSFDIVIKGGQVMDPDSGLDDVRNIGIQGSKIVAVTQDKIIGKRIINADGLVVSPGFIDLHDHGQNEEAFRFKALDGVTSAFELEVGTGDIAKWYTERDESQFIHYGVSIGHIPVRMIVTGDEGDFLPSGPAKTVVAGESQIAEMTRRFEEGLNQGAVAVGFGIAYTPAATVEEFEAMLHVASQYNASAHIHVRGGLDGLREAITGAANTGTALHVVHANSSGAEQTAEFLAIIEEARAAGQDVTTEAYPYSASQTYIESALFDDWKTWEPERYQIFQWVNTGERLNRQSFAQYRAMGGIVIVHQRTEAMTRTAIESPLTMIASDGHIENGRGHPRGSGSYARVLGRYVRDEGILDLMDALRRMTIEPARRLEARVPAMQTKGRIYAGADADLTIFDPETVIDRATYTNGAVPSEGFRYVLVNGIPIVDGGRFVEDVRPGRPIRVDEH</sequence>
<dbReference type="SUPFAM" id="SSF51338">
    <property type="entry name" value="Composite domain of metallo-dependent hydrolases"/>
    <property type="match status" value="1"/>
</dbReference>
<organism evidence="3">
    <name type="scientific">marine metagenome</name>
    <dbReference type="NCBI Taxonomy" id="408172"/>
    <lineage>
        <taxon>unclassified sequences</taxon>
        <taxon>metagenomes</taxon>
        <taxon>ecological metagenomes</taxon>
    </lineage>
</organism>
<dbReference type="SUPFAM" id="SSF51556">
    <property type="entry name" value="Metallo-dependent hydrolases"/>
    <property type="match status" value="1"/>
</dbReference>
<reference evidence="3" key="1">
    <citation type="submission" date="2018-05" db="EMBL/GenBank/DDBJ databases">
        <authorList>
            <person name="Lanie J.A."/>
            <person name="Ng W.-L."/>
            <person name="Kazmierczak K.M."/>
            <person name="Andrzejewski T.M."/>
            <person name="Davidsen T.M."/>
            <person name="Wayne K.J."/>
            <person name="Tettelin H."/>
            <person name="Glass J.I."/>
            <person name="Rusch D."/>
            <person name="Podicherti R."/>
            <person name="Tsui H.-C.T."/>
            <person name="Winkler M.E."/>
        </authorList>
    </citation>
    <scope>NUCLEOTIDE SEQUENCE</scope>
</reference>
<dbReference type="GO" id="GO:0016811">
    <property type="term" value="F:hydrolase activity, acting on carbon-nitrogen (but not peptide) bonds, in linear amides"/>
    <property type="evidence" value="ECO:0007669"/>
    <property type="project" value="InterPro"/>
</dbReference>
<dbReference type="Pfam" id="PF01979">
    <property type="entry name" value="Amidohydro_1"/>
    <property type="match status" value="1"/>
</dbReference>
<dbReference type="PANTHER" id="PTHR11647:SF1">
    <property type="entry name" value="COLLAPSIN RESPONSE MEDIATOR PROTEIN"/>
    <property type="match status" value="1"/>
</dbReference>
<dbReference type="NCBIfam" id="NF006560">
    <property type="entry name" value="PRK09061.1"/>
    <property type="match status" value="1"/>
</dbReference>
<dbReference type="InterPro" id="IPR006680">
    <property type="entry name" value="Amidohydro-rel"/>
</dbReference>
<dbReference type="InterPro" id="IPR032466">
    <property type="entry name" value="Metal_Hydrolase"/>
</dbReference>
<evidence type="ECO:0000313" key="3">
    <source>
        <dbReference type="EMBL" id="SUZ98546.1"/>
    </source>
</evidence>
<protein>
    <recommendedName>
        <fullName evidence="2">Amidohydrolase-related domain-containing protein</fullName>
    </recommendedName>
</protein>